<feature type="compositionally biased region" description="Low complexity" evidence="7">
    <location>
        <begin position="476"/>
        <end position="487"/>
    </location>
</feature>
<gene>
    <name evidence="9" type="ORF">K443DRAFT_671630</name>
</gene>
<dbReference type="HOGENOM" id="CLU_010670_0_0_1"/>
<dbReference type="SMART" id="SM00220">
    <property type="entry name" value="S_TKc"/>
    <property type="match status" value="1"/>
</dbReference>
<feature type="compositionally biased region" description="Polar residues" evidence="7">
    <location>
        <begin position="215"/>
        <end position="226"/>
    </location>
</feature>
<dbReference type="EMBL" id="KN838539">
    <property type="protein sequence ID" value="KIK09129.1"/>
    <property type="molecule type" value="Genomic_DNA"/>
</dbReference>
<evidence type="ECO:0000256" key="1">
    <source>
        <dbReference type="ARBA" id="ARBA00022679"/>
    </source>
</evidence>
<feature type="region of interest" description="Disordered" evidence="7">
    <location>
        <begin position="1"/>
        <end position="66"/>
    </location>
</feature>
<dbReference type="InterPro" id="IPR017441">
    <property type="entry name" value="Protein_kinase_ATP_BS"/>
</dbReference>
<dbReference type="Proteomes" id="UP000054477">
    <property type="component" value="Unassembled WGS sequence"/>
</dbReference>
<reference evidence="9 10" key="1">
    <citation type="submission" date="2014-04" db="EMBL/GenBank/DDBJ databases">
        <authorList>
            <consortium name="DOE Joint Genome Institute"/>
            <person name="Kuo A."/>
            <person name="Kohler A."/>
            <person name="Nagy L.G."/>
            <person name="Floudas D."/>
            <person name="Copeland A."/>
            <person name="Barry K.W."/>
            <person name="Cichocki N."/>
            <person name="Veneault-Fourrey C."/>
            <person name="LaButti K."/>
            <person name="Lindquist E.A."/>
            <person name="Lipzen A."/>
            <person name="Lundell T."/>
            <person name="Morin E."/>
            <person name="Murat C."/>
            <person name="Sun H."/>
            <person name="Tunlid A."/>
            <person name="Henrissat B."/>
            <person name="Grigoriev I.V."/>
            <person name="Hibbett D.S."/>
            <person name="Martin F."/>
            <person name="Nordberg H.P."/>
            <person name="Cantor M.N."/>
            <person name="Hua S.X."/>
        </authorList>
    </citation>
    <scope>NUCLEOTIDE SEQUENCE [LARGE SCALE GENOMIC DNA]</scope>
    <source>
        <strain evidence="9 10">LaAM-08-1</strain>
    </source>
</reference>
<dbReference type="GO" id="GO:0004672">
    <property type="term" value="F:protein kinase activity"/>
    <property type="evidence" value="ECO:0007669"/>
    <property type="project" value="InterPro"/>
</dbReference>
<dbReference type="OrthoDB" id="5337378at2759"/>
<feature type="region of interest" description="Disordered" evidence="7">
    <location>
        <begin position="684"/>
        <end position="835"/>
    </location>
</feature>
<dbReference type="Gene3D" id="1.10.510.10">
    <property type="entry name" value="Transferase(Phosphotransferase) domain 1"/>
    <property type="match status" value="1"/>
</dbReference>
<feature type="compositionally biased region" description="Low complexity" evidence="7">
    <location>
        <begin position="793"/>
        <end position="804"/>
    </location>
</feature>
<sequence length="1168" mass="127213">MLVSTPPTKHFTHRKHSYDQPMPSSYQRHYMSPTLCSDSPSYDSPMLTPSPLGRRPLFANQPSSSDFDSDDLFLQSPYKSPAQAHNSNIYTKHPQPISVDDDEGSIFLASASPQITPFFPPSSSQPLLTPVKKLLRTPSRSALAVKHLNTAPITFTPLNTLTPTSRVGVGTKRKSTPHSTPLGPHSPSLLKVVSAPSDDDPIKTLPFDRLAPLSGSRSAARTPQTKAETDAYLKKQTATLTRLKINDVMDEFDGIDHDSGCEMDEDEDALFLGSFRPKGKMGERTSRHEPLICKGKEREEVAEAISPGGHIVKRRARSRPLSAELLEQSFRSPNQSPGPKATGVNKNRPRYSGPVAFPSTSSYRGRASPASSPSDVGSPLPRRRVSGASQFHPPKLQLVPTSKPLNRLESLSAATLFFGPSIPQPSTSAPTARARTNTSSSSQPPSQSSPTRSKNVNRHSYAGLGSNRQAWNHMQSRSMTPSPRSSPLVLPEGNSRHDAEPDEEDIFFGAGRRDSSFVFSVTQGTPSPERKASLPVKYSLRDSGIAMSDDDEMSSTSSSVGGVFLHALPNASTSASSICSDDGLVTPGFGPEGNSGWPAVKGADNHPNTVEGGMDVDDFIIRTLAAASKGPQQPTKRIPGTPVKKVRMSYLGPDRPWQSAVASKVGLRDDCDFKKVPRKSLPAAFPALGKKGNKTFSDQSTDSEGEAESPSTRKDGKYTNLGIGLPPGKGPMSAIPRNRWLVRRSSSGAFSSSSESTSLSNTPTRPKGADWQLPKPRIPVFFDSSLRTPSERSASGSSTSSGATLNSPTNGTRNSSLIGTRHQIPRPCPGGRRLSELFGEEQPGRFDRDFVEVDEVGRGEFGQVIKVQCKSGDDNEVYAIKKSKKFEGARHRLRLREEVDILKHLSQAAVDGGHPNVLSYIDSWEEDECLFIRTELCESGNLAHFLWEYGRVFPRLDEARVWKIIVDLANGLRFIHDAGVIHLDLKPSNVFVTKDGRFKIGDFGMASLWPRPTGPDVGNGFEREGDKLYLAPEVLQGKYGKAADVFSFGLTILETACNIMVPDQGDAWQRLRREDFSQVDLNDSPELLDLIRRMMRTDPSHRISVHAICLHPIVSRARMKMDEVYEAARATGGNVFAASPLASVPSGFLEEILGRPTVEDEDAMDLGP</sequence>
<feature type="region of interest" description="Disordered" evidence="7">
    <location>
        <begin position="473"/>
        <end position="501"/>
    </location>
</feature>
<dbReference type="InterPro" id="IPR011009">
    <property type="entry name" value="Kinase-like_dom_sf"/>
</dbReference>
<dbReference type="GO" id="GO:0005634">
    <property type="term" value="C:nucleus"/>
    <property type="evidence" value="ECO:0007669"/>
    <property type="project" value="TreeGrafter"/>
</dbReference>
<proteinExistence type="inferred from homology"/>
<dbReference type="GO" id="GO:0005737">
    <property type="term" value="C:cytoplasm"/>
    <property type="evidence" value="ECO:0007669"/>
    <property type="project" value="TreeGrafter"/>
</dbReference>
<dbReference type="AlphaFoldDB" id="A0A0C9Y5A8"/>
<dbReference type="PROSITE" id="PS50011">
    <property type="entry name" value="PROTEIN_KINASE_DOM"/>
    <property type="match status" value="1"/>
</dbReference>
<evidence type="ECO:0000256" key="5">
    <source>
        <dbReference type="ARBA" id="ARBA00037982"/>
    </source>
</evidence>
<keyword evidence="2 6" id="KW-0547">Nucleotide-binding</keyword>
<reference evidence="10" key="2">
    <citation type="submission" date="2015-01" db="EMBL/GenBank/DDBJ databases">
        <title>Evolutionary Origins and Diversification of the Mycorrhizal Mutualists.</title>
        <authorList>
            <consortium name="DOE Joint Genome Institute"/>
            <consortium name="Mycorrhizal Genomics Consortium"/>
            <person name="Kohler A."/>
            <person name="Kuo A."/>
            <person name="Nagy L.G."/>
            <person name="Floudas D."/>
            <person name="Copeland A."/>
            <person name="Barry K.W."/>
            <person name="Cichocki N."/>
            <person name="Veneault-Fourrey C."/>
            <person name="LaButti K."/>
            <person name="Lindquist E.A."/>
            <person name="Lipzen A."/>
            <person name="Lundell T."/>
            <person name="Morin E."/>
            <person name="Murat C."/>
            <person name="Riley R."/>
            <person name="Ohm R."/>
            <person name="Sun H."/>
            <person name="Tunlid A."/>
            <person name="Henrissat B."/>
            <person name="Grigoriev I.V."/>
            <person name="Hibbett D.S."/>
            <person name="Martin F."/>
        </authorList>
    </citation>
    <scope>NUCLEOTIDE SEQUENCE [LARGE SCALE GENOMIC DNA]</scope>
    <source>
        <strain evidence="10">LaAM-08-1</strain>
    </source>
</reference>
<evidence type="ECO:0000256" key="2">
    <source>
        <dbReference type="ARBA" id="ARBA00022741"/>
    </source>
</evidence>
<keyword evidence="10" id="KW-1185">Reference proteome</keyword>
<keyword evidence="4 6" id="KW-0067">ATP-binding</keyword>
<accession>A0A0C9Y5A8</accession>
<dbReference type="PROSITE" id="PS00108">
    <property type="entry name" value="PROTEIN_KINASE_ST"/>
    <property type="match status" value="1"/>
</dbReference>
<evidence type="ECO:0000256" key="7">
    <source>
        <dbReference type="SAM" id="MobiDB-lite"/>
    </source>
</evidence>
<feature type="binding site" evidence="6">
    <location>
        <position position="882"/>
    </location>
    <ligand>
        <name>ATP</name>
        <dbReference type="ChEBI" id="CHEBI:30616"/>
    </ligand>
</feature>
<feature type="region of interest" description="Disordered" evidence="7">
    <location>
        <begin position="164"/>
        <end position="228"/>
    </location>
</feature>
<dbReference type="InterPro" id="IPR008271">
    <property type="entry name" value="Ser/Thr_kinase_AS"/>
</dbReference>
<comment type="similarity">
    <text evidence="5">Belongs to the protein kinase superfamily. Ser/Thr protein kinase family. GCN2 subfamily.</text>
</comment>
<feature type="compositionally biased region" description="Low complexity" evidence="7">
    <location>
        <begin position="425"/>
        <end position="450"/>
    </location>
</feature>
<feature type="region of interest" description="Disordered" evidence="7">
    <location>
        <begin position="328"/>
        <end position="403"/>
    </location>
</feature>
<evidence type="ECO:0000313" key="9">
    <source>
        <dbReference type="EMBL" id="KIK09129.1"/>
    </source>
</evidence>
<dbReference type="SUPFAM" id="SSF56112">
    <property type="entry name" value="Protein kinase-like (PK-like)"/>
    <property type="match status" value="1"/>
</dbReference>
<keyword evidence="1" id="KW-0808">Transferase</keyword>
<dbReference type="Pfam" id="PF00069">
    <property type="entry name" value="Pkinase"/>
    <property type="match status" value="1"/>
</dbReference>
<evidence type="ECO:0000313" key="10">
    <source>
        <dbReference type="Proteomes" id="UP000054477"/>
    </source>
</evidence>
<evidence type="ECO:0000256" key="4">
    <source>
        <dbReference type="ARBA" id="ARBA00022840"/>
    </source>
</evidence>
<dbReference type="STRING" id="1095629.A0A0C9Y5A8"/>
<feature type="compositionally biased region" description="Polar residues" evidence="7">
    <location>
        <begin position="358"/>
        <end position="375"/>
    </location>
</feature>
<feature type="domain" description="Protein kinase" evidence="8">
    <location>
        <begin position="850"/>
        <end position="1114"/>
    </location>
</feature>
<evidence type="ECO:0000256" key="6">
    <source>
        <dbReference type="PROSITE-ProRule" id="PRU10141"/>
    </source>
</evidence>
<feature type="region of interest" description="Disordered" evidence="7">
    <location>
        <begin position="418"/>
        <end position="460"/>
    </location>
</feature>
<feature type="compositionally biased region" description="Polar residues" evidence="7">
    <location>
        <begin position="805"/>
        <end position="818"/>
    </location>
</feature>
<protein>
    <recommendedName>
        <fullName evidence="8">Protein kinase domain-containing protein</fullName>
    </recommendedName>
</protein>
<dbReference type="GO" id="GO:0005524">
    <property type="term" value="F:ATP binding"/>
    <property type="evidence" value="ECO:0007669"/>
    <property type="project" value="UniProtKB-UniRule"/>
</dbReference>
<evidence type="ECO:0000256" key="3">
    <source>
        <dbReference type="ARBA" id="ARBA00022777"/>
    </source>
</evidence>
<dbReference type="Gene3D" id="3.30.200.20">
    <property type="entry name" value="Phosphorylase Kinase, domain 1"/>
    <property type="match status" value="1"/>
</dbReference>
<dbReference type="PANTHER" id="PTHR11042">
    <property type="entry name" value="EUKARYOTIC TRANSLATION INITIATION FACTOR 2-ALPHA KINASE EIF2-ALPHA KINASE -RELATED"/>
    <property type="match status" value="1"/>
</dbReference>
<name>A0A0C9Y5A8_9AGAR</name>
<feature type="compositionally biased region" description="Low complexity" evidence="7">
    <location>
        <begin position="745"/>
        <end position="760"/>
    </location>
</feature>
<dbReference type="PROSITE" id="PS00107">
    <property type="entry name" value="PROTEIN_KINASE_ATP"/>
    <property type="match status" value="1"/>
</dbReference>
<keyword evidence="3" id="KW-0418">Kinase</keyword>
<organism evidence="9 10">
    <name type="scientific">Laccaria amethystina LaAM-08-1</name>
    <dbReference type="NCBI Taxonomy" id="1095629"/>
    <lineage>
        <taxon>Eukaryota</taxon>
        <taxon>Fungi</taxon>
        <taxon>Dikarya</taxon>
        <taxon>Basidiomycota</taxon>
        <taxon>Agaricomycotina</taxon>
        <taxon>Agaricomycetes</taxon>
        <taxon>Agaricomycetidae</taxon>
        <taxon>Agaricales</taxon>
        <taxon>Agaricineae</taxon>
        <taxon>Hydnangiaceae</taxon>
        <taxon>Laccaria</taxon>
    </lineage>
</organism>
<evidence type="ECO:0000259" key="8">
    <source>
        <dbReference type="PROSITE" id="PS50011"/>
    </source>
</evidence>
<dbReference type="InterPro" id="IPR000719">
    <property type="entry name" value="Prot_kinase_dom"/>
</dbReference>
<dbReference type="InterPro" id="IPR050339">
    <property type="entry name" value="CC_SR_Kinase"/>
</dbReference>